<dbReference type="RefSeq" id="WP_078573225.1">
    <property type="nucleotide sequence ID" value="NZ_MPZS01000001.1"/>
</dbReference>
<comment type="caution">
    <text evidence="13">The sequence shown here is derived from an EMBL/GenBank/DDBJ whole genome shotgun (WGS) entry which is preliminary data.</text>
</comment>
<dbReference type="InterPro" id="IPR010129">
    <property type="entry name" value="T1SS_HlyD"/>
</dbReference>
<comment type="similarity">
    <text evidence="2 9">Belongs to the membrane fusion protein (MFP) (TC 8.A.1) family.</text>
</comment>
<keyword evidence="3 9" id="KW-0813">Transport</keyword>
<dbReference type="NCBIfam" id="TIGR01843">
    <property type="entry name" value="type_I_hlyD"/>
    <property type="match status" value="1"/>
</dbReference>
<keyword evidence="7" id="KW-1133">Transmembrane helix</keyword>
<sequence>MSKTSELKSTRLLLAAGFGSIAILVGGMGAWSVGTNISGAVVARGTVKVESDRQVIQHPDGGVVGEILARNGDHVKAGDVLVRLDDTFLKSELAIVQSQLMEIAARRIRLEAERDGRDTLDFSTQPTYSLLNPKQVADQIEGQRNLFAARRSSLAQKTGQLREQQQQIRKQVEGIEAQLASLNAQLELIAQELADKQSLLKRKLMEASRVLQVQREHARLTGEIGRLNSAIAESRVKISGIEIEILGLAEQHRESAITQLRDLQYNEISLLERETTLREKLTRLDVRAPVDGVVFGSHVFALHSVVQAAQPMMYLVPSDQPLEVSVRVDPTNIDQVYAGQEVSLQFSTFNRRTTPAVAGEVVRVSPDVQTDEATRETYYEATVEPDAQVLASLEDVKLMPGMPVEAFLKTDARTPLSYLTHPLTVYFNRAFRGD</sequence>
<comment type="subcellular location">
    <subcellularLocation>
        <location evidence="1 9">Cell inner membrane</location>
        <topology evidence="1 9">Single-pass membrane protein</topology>
    </subcellularLocation>
</comment>
<name>A0ABX3MML0_9RHOB</name>
<evidence type="ECO:0000256" key="10">
    <source>
        <dbReference type="SAM" id="Coils"/>
    </source>
</evidence>
<keyword evidence="5 9" id="KW-0997">Cell inner membrane</keyword>
<organism evidence="13 14">
    <name type="scientific">Thioclava marina</name>
    <dbReference type="NCBI Taxonomy" id="1915077"/>
    <lineage>
        <taxon>Bacteria</taxon>
        <taxon>Pseudomonadati</taxon>
        <taxon>Pseudomonadota</taxon>
        <taxon>Alphaproteobacteria</taxon>
        <taxon>Rhodobacterales</taxon>
        <taxon>Paracoccaceae</taxon>
        <taxon>Thioclava</taxon>
    </lineage>
</organism>
<proteinExistence type="inferred from homology"/>
<feature type="domain" description="AprE-like beta-barrel" evidence="12">
    <location>
        <begin position="322"/>
        <end position="410"/>
    </location>
</feature>
<dbReference type="EMBL" id="MPZS01000001">
    <property type="protein sequence ID" value="OOY12632.1"/>
    <property type="molecule type" value="Genomic_DNA"/>
</dbReference>
<evidence type="ECO:0000256" key="1">
    <source>
        <dbReference type="ARBA" id="ARBA00004377"/>
    </source>
</evidence>
<keyword evidence="8" id="KW-0472">Membrane</keyword>
<evidence type="ECO:0000313" key="14">
    <source>
        <dbReference type="Proteomes" id="UP000242224"/>
    </source>
</evidence>
<keyword evidence="6" id="KW-0812">Transmembrane</keyword>
<gene>
    <name evidence="13" type="ORF">BMG00_01940</name>
</gene>
<dbReference type="InterPro" id="IPR058781">
    <property type="entry name" value="HH_AprE-like"/>
</dbReference>
<dbReference type="Pfam" id="PF26002">
    <property type="entry name" value="Beta-barrel_AprE"/>
    <property type="match status" value="1"/>
</dbReference>
<feature type="domain" description="AprE-like long alpha-helical hairpin" evidence="11">
    <location>
        <begin position="90"/>
        <end position="278"/>
    </location>
</feature>
<dbReference type="PRINTS" id="PR01490">
    <property type="entry name" value="RTXTOXIND"/>
</dbReference>
<evidence type="ECO:0000256" key="7">
    <source>
        <dbReference type="ARBA" id="ARBA00022989"/>
    </source>
</evidence>
<evidence type="ECO:0000313" key="13">
    <source>
        <dbReference type="EMBL" id="OOY12632.1"/>
    </source>
</evidence>
<protein>
    <recommendedName>
        <fullName evidence="9">Membrane fusion protein (MFP) family protein</fullName>
    </recommendedName>
</protein>
<dbReference type="Gene3D" id="2.40.30.170">
    <property type="match status" value="1"/>
</dbReference>
<evidence type="ECO:0000256" key="8">
    <source>
        <dbReference type="ARBA" id="ARBA00023136"/>
    </source>
</evidence>
<evidence type="ECO:0000256" key="4">
    <source>
        <dbReference type="ARBA" id="ARBA00022475"/>
    </source>
</evidence>
<dbReference type="InterPro" id="IPR050739">
    <property type="entry name" value="MFP"/>
</dbReference>
<keyword evidence="14" id="KW-1185">Reference proteome</keyword>
<evidence type="ECO:0000256" key="6">
    <source>
        <dbReference type="ARBA" id="ARBA00022692"/>
    </source>
</evidence>
<evidence type="ECO:0000256" key="3">
    <source>
        <dbReference type="ARBA" id="ARBA00022448"/>
    </source>
</evidence>
<evidence type="ECO:0000259" key="12">
    <source>
        <dbReference type="Pfam" id="PF26002"/>
    </source>
</evidence>
<reference evidence="13 14" key="1">
    <citation type="submission" date="2016-11" db="EMBL/GenBank/DDBJ databases">
        <title>A multilocus sequence analysis scheme for characterization of bacteria in the genus Thioclava.</title>
        <authorList>
            <person name="Liu Y."/>
            <person name="Shao Z."/>
        </authorList>
    </citation>
    <scope>NUCLEOTIDE SEQUENCE [LARGE SCALE GENOMIC DNA]</scope>
    <source>
        <strain evidence="13 14">11.10-0-13</strain>
    </source>
</reference>
<evidence type="ECO:0000256" key="9">
    <source>
        <dbReference type="RuleBase" id="RU365093"/>
    </source>
</evidence>
<feature type="coiled-coil region" evidence="10">
    <location>
        <begin position="165"/>
        <end position="199"/>
    </location>
</feature>
<accession>A0ABX3MML0</accession>
<dbReference type="Pfam" id="PF25994">
    <property type="entry name" value="HH_AprE"/>
    <property type="match status" value="1"/>
</dbReference>
<keyword evidence="4 9" id="KW-1003">Cell membrane</keyword>
<dbReference type="Proteomes" id="UP000242224">
    <property type="component" value="Unassembled WGS sequence"/>
</dbReference>
<dbReference type="PANTHER" id="PTHR30386">
    <property type="entry name" value="MEMBRANE FUSION SUBUNIT OF EMRAB-TOLC MULTIDRUG EFFLUX PUMP"/>
    <property type="match status" value="1"/>
</dbReference>
<evidence type="ECO:0000259" key="11">
    <source>
        <dbReference type="Pfam" id="PF25994"/>
    </source>
</evidence>
<dbReference type="PANTHER" id="PTHR30386:SF17">
    <property type="entry name" value="ALKALINE PROTEASE SECRETION PROTEIN APRE"/>
    <property type="match status" value="1"/>
</dbReference>
<dbReference type="Gene3D" id="2.40.50.100">
    <property type="match status" value="1"/>
</dbReference>
<evidence type="ECO:0000256" key="2">
    <source>
        <dbReference type="ARBA" id="ARBA00009477"/>
    </source>
</evidence>
<evidence type="ECO:0000256" key="5">
    <source>
        <dbReference type="ARBA" id="ARBA00022519"/>
    </source>
</evidence>
<keyword evidence="10" id="KW-0175">Coiled coil</keyword>
<dbReference type="InterPro" id="IPR058982">
    <property type="entry name" value="Beta-barrel_AprE"/>
</dbReference>